<dbReference type="RefSeq" id="XP_024574858.1">
    <property type="nucleotide sequence ID" value="XM_024723931.1"/>
</dbReference>
<accession>A0A0P1AD59</accession>
<organism evidence="1 2">
    <name type="scientific">Plasmopara halstedii</name>
    <name type="common">Downy mildew of sunflower</name>
    <dbReference type="NCBI Taxonomy" id="4781"/>
    <lineage>
        <taxon>Eukaryota</taxon>
        <taxon>Sar</taxon>
        <taxon>Stramenopiles</taxon>
        <taxon>Oomycota</taxon>
        <taxon>Peronosporomycetes</taxon>
        <taxon>Peronosporales</taxon>
        <taxon>Peronosporaceae</taxon>
        <taxon>Plasmopara</taxon>
    </lineage>
</organism>
<proteinExistence type="predicted"/>
<dbReference type="EMBL" id="CCYD01000322">
    <property type="protein sequence ID" value="CEG38489.1"/>
    <property type="molecule type" value="Genomic_DNA"/>
</dbReference>
<reference evidence="2" key="1">
    <citation type="submission" date="2014-09" db="EMBL/GenBank/DDBJ databases">
        <authorList>
            <person name="Sharma Rahul"/>
            <person name="Thines Marco"/>
        </authorList>
    </citation>
    <scope>NUCLEOTIDE SEQUENCE [LARGE SCALE GENOMIC DNA]</scope>
</reference>
<dbReference type="GeneID" id="36403615"/>
<dbReference type="Proteomes" id="UP000054928">
    <property type="component" value="Unassembled WGS sequence"/>
</dbReference>
<name>A0A0P1AD59_PLAHL</name>
<dbReference type="AlphaFoldDB" id="A0A0P1AD59"/>
<evidence type="ECO:0000313" key="1">
    <source>
        <dbReference type="EMBL" id="CEG38489.1"/>
    </source>
</evidence>
<protein>
    <submittedName>
        <fullName evidence="1">Uncharacterized protein</fullName>
    </submittedName>
</protein>
<keyword evidence="2" id="KW-1185">Reference proteome</keyword>
<evidence type="ECO:0000313" key="2">
    <source>
        <dbReference type="Proteomes" id="UP000054928"/>
    </source>
</evidence>
<sequence length="120" mass="13302">MKICGDYTPTVVIEIQLLRRCEKMINNIDDKLVEVLKTGFAGDVDLISPSIYNTLTMQNVVGSTGATADAEMLMVLQATDSRSRLNDDSVHITGHQSLCIKFGDPIFLLTKICRRVNTIK</sequence>